<reference evidence="1 2" key="1">
    <citation type="journal article" date="2019" name="Sci. Rep.">
        <title>A high-quality genome of Eragrostis curvula grass provides insights into Poaceae evolution and supports new strategies to enhance forage quality.</title>
        <authorList>
            <person name="Carballo J."/>
            <person name="Santos B.A.C.M."/>
            <person name="Zappacosta D."/>
            <person name="Garbus I."/>
            <person name="Selva J.P."/>
            <person name="Gallo C.A."/>
            <person name="Diaz A."/>
            <person name="Albertini E."/>
            <person name="Caccamo M."/>
            <person name="Echenique V."/>
        </authorList>
    </citation>
    <scope>NUCLEOTIDE SEQUENCE [LARGE SCALE GENOMIC DNA]</scope>
    <source>
        <strain evidence="2">cv. Victoria</strain>
        <tissue evidence="1">Leaf</tissue>
    </source>
</reference>
<gene>
    <name evidence="1" type="ORF">EJB05_24518</name>
</gene>
<keyword evidence="2" id="KW-1185">Reference proteome</keyword>
<dbReference type="Gramene" id="TVU32762">
    <property type="protein sequence ID" value="TVU32762"/>
    <property type="gene ID" value="EJB05_24518"/>
</dbReference>
<evidence type="ECO:0000313" key="2">
    <source>
        <dbReference type="Proteomes" id="UP000324897"/>
    </source>
</evidence>
<name>A0A5J9V936_9POAL</name>
<dbReference type="AlphaFoldDB" id="A0A5J9V936"/>
<feature type="non-terminal residue" evidence="1">
    <location>
        <position position="1"/>
    </location>
</feature>
<dbReference type="Proteomes" id="UP000324897">
    <property type="component" value="Chromosome 1"/>
</dbReference>
<sequence>GIHGQPLIVRLTIRVSIPTGVCYPPTTDLETRCIDDEQQQQLRSDILELLRAPKQPLQQMHRP</sequence>
<protein>
    <submittedName>
        <fullName evidence="1">Uncharacterized protein</fullName>
    </submittedName>
</protein>
<proteinExistence type="predicted"/>
<evidence type="ECO:0000313" key="1">
    <source>
        <dbReference type="EMBL" id="TVU32762.1"/>
    </source>
</evidence>
<comment type="caution">
    <text evidence="1">The sequence shown here is derived from an EMBL/GenBank/DDBJ whole genome shotgun (WGS) entry which is preliminary data.</text>
</comment>
<organism evidence="1 2">
    <name type="scientific">Eragrostis curvula</name>
    <name type="common">weeping love grass</name>
    <dbReference type="NCBI Taxonomy" id="38414"/>
    <lineage>
        <taxon>Eukaryota</taxon>
        <taxon>Viridiplantae</taxon>
        <taxon>Streptophyta</taxon>
        <taxon>Embryophyta</taxon>
        <taxon>Tracheophyta</taxon>
        <taxon>Spermatophyta</taxon>
        <taxon>Magnoliopsida</taxon>
        <taxon>Liliopsida</taxon>
        <taxon>Poales</taxon>
        <taxon>Poaceae</taxon>
        <taxon>PACMAD clade</taxon>
        <taxon>Chloridoideae</taxon>
        <taxon>Eragrostideae</taxon>
        <taxon>Eragrostidinae</taxon>
        <taxon>Eragrostis</taxon>
    </lineage>
</organism>
<dbReference type="EMBL" id="RWGY01000011">
    <property type="protein sequence ID" value="TVU32762.1"/>
    <property type="molecule type" value="Genomic_DNA"/>
</dbReference>
<accession>A0A5J9V936</accession>